<dbReference type="InterPro" id="IPR018525">
    <property type="entry name" value="MCM_CS"/>
</dbReference>
<sequence length="1172" mass="131391">MAQAGTSELVDSFEQFFRNYYDNEIKQLAQQYPNEKRSLYVDWQDLYRFDPDLADDFLSQPEQLQRYAEEALRLYDLPIDVSLGQAHVRIRNLPKTESPEIREIRSRDMNSLVEVRGIVRKATDVRPKIEEAAFECQLCGTLTRVPQSSGDFQEPHECQGCERQGPFQVNFDQSEFVDSQKLRIQESPEGLRGGETPQSLDIHVEDDITGEVTPGDHVSAAGVLRLEQQGDGQDKSPVFDFYMEGMSVDIEEEQFEDMDITDEDKKQIYEISNGDDVYERMVGSIAPSIYGYEQEKLAMVLQLFSGVTKQLPDGSRIRGDLHMLLIGDPGTGKCVKGDTKITLADGRTAPIHQLVESNLEDPKPIDDGWWDEIDLEVPSLQDDGSIAPQRATKVWKREAPEQMCRVRTSSGRELEVTPSHPLFVQQDGQFTPIVADDLTEGQFVAAPKNYPTDGDDVLDIDFRRSKSRNAVQLDLPTEWTPSLARLIGYVIVEGYVEQRDDNTGFVSITTNDRAVLNDATNALEELGLNTTERDAHEGKEARELRCSAGELVSFLEALEPYILQSSDEQCVPDDLFKASDPIRSEFLKAFIEGEGHVSASQREITVASMSRGLLEDIRTLLLSVEIRSQLHERRNGSYRLRISASEFEKYVAKIGFVTPRKQKSAERYADTKGNTNLDIVPGVGSELRQIRESLSLTQAECGLPRSTYQHYEQRSRNPSRESLREVIGAFKDALPREKSQAEAGALADGGSVRASIAALEQFVEGDVYWERIESIETVEPDYNWVYDLEIDGTHSYVSNGIVSHNSQMIGYIQNIAPRSVYTSGKGSSSAGLTAAAVRDDFGDGQQWTLEAGALVLADQGIAAVDELDKMRSEDRSAMHEALEQQKISVSKAGINATLKSRCSLLGAANPKYGRFDQYEPIGEQIDLEPALISRFDLIFTVTDQPDEEKDKNLAEHILTTNYAGELTTQQEQMTSLEVDQDEIEQMTEQVDPEIDAELLRKYIAFAKQNCHPRMTDEAQETIRDFYVDLRARGTDEDAAVPVTARKLEALVRLAEASARVRLSDTVEQHDAEQSVEIVRSCLQDIGVDPETGEFDADIVEAGTSKSQRDRIKNLKQLIGDIEEEYDEGAPVDIVLDRAEEIGMDQSKAEHEIDKLKQKGEVYEPSTDNLRTT</sequence>
<evidence type="ECO:0000259" key="14">
    <source>
        <dbReference type="PROSITE" id="PS50943"/>
    </source>
</evidence>
<evidence type="ECO:0000256" key="11">
    <source>
        <dbReference type="SAM" id="MobiDB-lite"/>
    </source>
</evidence>
<evidence type="ECO:0000313" key="16">
    <source>
        <dbReference type="Proteomes" id="UP000182829"/>
    </source>
</evidence>
<evidence type="ECO:0000256" key="7">
    <source>
        <dbReference type="ARBA" id="ARBA00022813"/>
    </source>
</evidence>
<dbReference type="EMBL" id="FORO01000003">
    <property type="protein sequence ID" value="SFI67881.1"/>
    <property type="molecule type" value="Genomic_DNA"/>
</dbReference>
<dbReference type="InterPro" id="IPR030934">
    <property type="entry name" value="Intein_C"/>
</dbReference>
<organism evidence="15 16">
    <name type="scientific">Natronobacterium gregoryi</name>
    <dbReference type="NCBI Taxonomy" id="44930"/>
    <lineage>
        <taxon>Archaea</taxon>
        <taxon>Methanobacteriati</taxon>
        <taxon>Methanobacteriota</taxon>
        <taxon>Stenosarchaea group</taxon>
        <taxon>Halobacteria</taxon>
        <taxon>Halobacteriales</taxon>
        <taxon>Natrialbaceae</taxon>
        <taxon>Natronobacterium</taxon>
    </lineage>
</organism>
<evidence type="ECO:0000256" key="9">
    <source>
        <dbReference type="ARBA" id="ARBA00023000"/>
    </source>
</evidence>
<dbReference type="PANTHER" id="PTHR11630">
    <property type="entry name" value="DNA REPLICATION LICENSING FACTOR MCM FAMILY MEMBER"/>
    <property type="match status" value="1"/>
</dbReference>
<dbReference type="PROSITE" id="PS00847">
    <property type="entry name" value="MCM_1"/>
    <property type="match status" value="1"/>
</dbReference>
<name>A0A1I3K5T0_9EURY</name>
<dbReference type="Pfam" id="PF00493">
    <property type="entry name" value="MCM"/>
    <property type="match status" value="2"/>
</dbReference>
<feature type="domain" description="DOD-type homing endonuclease" evidence="13">
    <location>
        <begin position="486"/>
        <end position="626"/>
    </location>
</feature>
<gene>
    <name evidence="15" type="ORF">SAMN05443661_103104</name>
</gene>
<dbReference type="Gene3D" id="3.10.28.10">
    <property type="entry name" value="Homing endonucleases"/>
    <property type="match status" value="1"/>
</dbReference>
<comment type="similarity">
    <text evidence="1">Belongs to the MCM family.</text>
</comment>
<dbReference type="Gene3D" id="3.30.1640.10">
    <property type="entry name" value="mini-chromosome maintenance (MCM) complex, chain A, domain 1"/>
    <property type="match status" value="1"/>
</dbReference>
<feature type="domain" description="HTH cro/C1-type" evidence="14">
    <location>
        <begin position="687"/>
        <end position="731"/>
    </location>
</feature>
<dbReference type="Pfam" id="PF14551">
    <property type="entry name" value="MCM_N"/>
    <property type="match status" value="1"/>
</dbReference>
<dbReference type="FunFam" id="2.20.28.10:FF:000003">
    <property type="entry name" value="DNA helicase"/>
    <property type="match status" value="1"/>
</dbReference>
<dbReference type="GO" id="GO:0017116">
    <property type="term" value="F:single-stranded DNA helicase activity"/>
    <property type="evidence" value="ECO:0007669"/>
    <property type="project" value="TreeGrafter"/>
</dbReference>
<dbReference type="EC" id="3.6.4.12" evidence="2"/>
<dbReference type="PROSITE" id="PS50817">
    <property type="entry name" value="INTEIN_N_TER"/>
    <property type="match status" value="1"/>
</dbReference>
<dbReference type="GO" id="GO:0016539">
    <property type="term" value="P:intein-mediated protein splicing"/>
    <property type="evidence" value="ECO:0007669"/>
    <property type="project" value="InterPro"/>
</dbReference>
<dbReference type="PROSITE" id="PS50051">
    <property type="entry name" value="MCM_2"/>
    <property type="match status" value="2"/>
</dbReference>
<protein>
    <recommendedName>
        <fullName evidence="2">DNA helicase</fullName>
        <ecNumber evidence="2">3.6.4.12</ecNumber>
    </recommendedName>
</protein>
<evidence type="ECO:0000256" key="1">
    <source>
        <dbReference type="ARBA" id="ARBA00008010"/>
    </source>
</evidence>
<dbReference type="SUPFAM" id="SSF47413">
    <property type="entry name" value="lambda repressor-like DNA-binding domains"/>
    <property type="match status" value="1"/>
</dbReference>
<evidence type="ECO:0000256" key="2">
    <source>
        <dbReference type="ARBA" id="ARBA00012551"/>
    </source>
</evidence>
<dbReference type="RefSeq" id="WP_005578335.1">
    <property type="nucleotide sequence ID" value="NZ_FORO01000003.1"/>
</dbReference>
<dbReference type="NCBIfam" id="TIGR01443">
    <property type="entry name" value="intein_Cterm"/>
    <property type="match status" value="1"/>
</dbReference>
<dbReference type="Proteomes" id="UP000182829">
    <property type="component" value="Unassembled WGS sequence"/>
</dbReference>
<dbReference type="GO" id="GO:0016787">
    <property type="term" value="F:hydrolase activity"/>
    <property type="evidence" value="ECO:0007669"/>
    <property type="project" value="UniProtKB-KW"/>
</dbReference>
<dbReference type="GO" id="GO:0005524">
    <property type="term" value="F:ATP binding"/>
    <property type="evidence" value="ECO:0007669"/>
    <property type="project" value="UniProtKB-KW"/>
</dbReference>
<reference evidence="15 16" key="1">
    <citation type="submission" date="2016-10" db="EMBL/GenBank/DDBJ databases">
        <authorList>
            <person name="de Groot N.N."/>
        </authorList>
    </citation>
    <scope>NUCLEOTIDE SEQUENCE [LARGE SCALE GENOMIC DNA]</scope>
    <source>
        <strain evidence="15 16">SP2</strain>
    </source>
</reference>
<dbReference type="InterPro" id="IPR006142">
    <property type="entry name" value="INTEIN"/>
</dbReference>
<dbReference type="SMART" id="SM00350">
    <property type="entry name" value="MCM"/>
    <property type="match status" value="1"/>
</dbReference>
<dbReference type="Pfam" id="PF21120">
    <property type="entry name" value="WHD_MCM_arc"/>
    <property type="match status" value="1"/>
</dbReference>
<dbReference type="SUPFAM" id="SSF51294">
    <property type="entry name" value="Hedgehog/intein (Hint) domain"/>
    <property type="match status" value="1"/>
</dbReference>
<evidence type="ECO:0000259" key="12">
    <source>
        <dbReference type="PROSITE" id="PS50051"/>
    </source>
</evidence>
<dbReference type="OrthoDB" id="6747at2157"/>
<feature type="domain" description="MCM C-terminal AAA(+) ATPase" evidence="12">
    <location>
        <begin position="277"/>
        <end position="333"/>
    </location>
</feature>
<dbReference type="Pfam" id="PF14528">
    <property type="entry name" value="LAGLIDADG_3"/>
    <property type="match status" value="2"/>
</dbReference>
<dbReference type="Gene3D" id="2.40.50.140">
    <property type="entry name" value="Nucleic acid-binding proteins"/>
    <property type="match status" value="1"/>
</dbReference>
<keyword evidence="3" id="KW-0235">DNA replication</keyword>
<dbReference type="InterPro" id="IPR033762">
    <property type="entry name" value="MCM_OB"/>
</dbReference>
<evidence type="ECO:0000259" key="13">
    <source>
        <dbReference type="PROSITE" id="PS50819"/>
    </source>
</evidence>
<evidence type="ECO:0000256" key="3">
    <source>
        <dbReference type="ARBA" id="ARBA00022705"/>
    </source>
</evidence>
<dbReference type="NCBIfam" id="TIGR01445">
    <property type="entry name" value="intein_Nterm"/>
    <property type="match status" value="1"/>
</dbReference>
<dbReference type="InterPro" id="IPR036844">
    <property type="entry name" value="Hint_dom_sf"/>
</dbReference>
<dbReference type="CDD" id="cd00081">
    <property type="entry name" value="Hint"/>
    <property type="match status" value="2"/>
</dbReference>
<dbReference type="SUPFAM" id="SSF52540">
    <property type="entry name" value="P-loop containing nucleoside triphosphate hydrolases"/>
    <property type="match status" value="1"/>
</dbReference>
<dbReference type="InterPro" id="IPR006141">
    <property type="entry name" value="Intein_N"/>
</dbReference>
<dbReference type="SMART" id="SM00306">
    <property type="entry name" value="HintN"/>
    <property type="match status" value="1"/>
</dbReference>
<keyword evidence="9" id="KW-0651">Protein splicing</keyword>
<keyword evidence="10" id="KW-0238">DNA-binding</keyword>
<dbReference type="SUPFAM" id="SSF50249">
    <property type="entry name" value="Nucleic acid-binding proteins"/>
    <property type="match status" value="1"/>
</dbReference>
<dbReference type="GO" id="GO:0006260">
    <property type="term" value="P:DNA replication"/>
    <property type="evidence" value="ECO:0007669"/>
    <property type="project" value="UniProtKB-KW"/>
</dbReference>
<dbReference type="GO" id="GO:0003697">
    <property type="term" value="F:single-stranded DNA binding"/>
    <property type="evidence" value="ECO:0007669"/>
    <property type="project" value="TreeGrafter"/>
</dbReference>
<dbReference type="InterPro" id="IPR031327">
    <property type="entry name" value="MCM"/>
</dbReference>
<dbReference type="GO" id="GO:0004519">
    <property type="term" value="F:endonuclease activity"/>
    <property type="evidence" value="ECO:0007669"/>
    <property type="project" value="InterPro"/>
</dbReference>
<dbReference type="Gene3D" id="2.20.28.10">
    <property type="match status" value="1"/>
</dbReference>
<dbReference type="InterPro" id="IPR027417">
    <property type="entry name" value="P-loop_NTPase"/>
</dbReference>
<dbReference type="InterPro" id="IPR003586">
    <property type="entry name" value="Hint_dom_C"/>
</dbReference>
<feature type="domain" description="MCM C-terminal AAA(+) ATPase" evidence="12">
    <location>
        <begin position="806"/>
        <end position="957"/>
    </location>
</feature>
<dbReference type="GeneID" id="14208902"/>
<feature type="compositionally biased region" description="Basic and acidic residues" evidence="11">
    <location>
        <begin position="1144"/>
        <end position="1161"/>
    </location>
</feature>
<dbReference type="CDD" id="cd00093">
    <property type="entry name" value="HTH_XRE"/>
    <property type="match status" value="1"/>
</dbReference>
<evidence type="ECO:0000256" key="10">
    <source>
        <dbReference type="ARBA" id="ARBA00023125"/>
    </source>
</evidence>
<keyword evidence="5" id="KW-0378">Hydrolase</keyword>
<evidence type="ECO:0000256" key="8">
    <source>
        <dbReference type="ARBA" id="ARBA00022840"/>
    </source>
</evidence>
<keyword evidence="4" id="KW-0547">Nucleotide-binding</keyword>
<dbReference type="OMA" id="EHHNFIA"/>
<evidence type="ECO:0000256" key="5">
    <source>
        <dbReference type="ARBA" id="ARBA00022801"/>
    </source>
</evidence>
<dbReference type="InterPro" id="IPR012340">
    <property type="entry name" value="NA-bd_OB-fold"/>
</dbReference>
<dbReference type="Gene3D" id="2.170.16.10">
    <property type="entry name" value="Hedgehog/Intein (Hint) domain"/>
    <property type="match status" value="2"/>
</dbReference>
<proteinExistence type="inferred from homology"/>
<keyword evidence="6 15" id="KW-0347">Helicase</keyword>
<dbReference type="PROSITE" id="PS50818">
    <property type="entry name" value="INTEIN_C_TER"/>
    <property type="match status" value="1"/>
</dbReference>
<dbReference type="InterPro" id="IPR048907">
    <property type="entry name" value="WHD_MCM_arc"/>
</dbReference>
<dbReference type="InterPro" id="IPR004042">
    <property type="entry name" value="Intein_endonuc_central"/>
</dbReference>
<dbReference type="Pfam" id="PF17855">
    <property type="entry name" value="MCM_lid"/>
    <property type="match status" value="1"/>
</dbReference>
<dbReference type="SUPFAM" id="SSF55608">
    <property type="entry name" value="Homing endonucleases"/>
    <property type="match status" value="1"/>
</dbReference>
<dbReference type="InterPro" id="IPR004860">
    <property type="entry name" value="LAGLIDADG_dom"/>
</dbReference>
<dbReference type="InterPro" id="IPR027434">
    <property type="entry name" value="Homing_endonucl"/>
</dbReference>
<feature type="region of interest" description="Disordered" evidence="11">
    <location>
        <begin position="1144"/>
        <end position="1172"/>
    </location>
</feature>
<dbReference type="Gene3D" id="3.40.50.300">
    <property type="entry name" value="P-loop containing nucleotide triphosphate hydrolases"/>
    <property type="match status" value="2"/>
</dbReference>
<dbReference type="Pfam" id="PF17207">
    <property type="entry name" value="MCM_OB"/>
    <property type="match status" value="1"/>
</dbReference>
<dbReference type="InterPro" id="IPR036388">
    <property type="entry name" value="WH-like_DNA-bd_sf"/>
</dbReference>
<accession>A0A1I3K5T0</accession>
<dbReference type="InterPro" id="IPR027925">
    <property type="entry name" value="MCM_N"/>
</dbReference>
<evidence type="ECO:0000256" key="4">
    <source>
        <dbReference type="ARBA" id="ARBA00022741"/>
    </source>
</evidence>
<dbReference type="PANTHER" id="PTHR11630:SF66">
    <property type="entry name" value="DNA REPLICATION LICENSING FACTOR MCM4"/>
    <property type="match status" value="1"/>
</dbReference>
<dbReference type="InterPro" id="IPR041562">
    <property type="entry name" value="MCM_lid"/>
</dbReference>
<dbReference type="PROSITE" id="PS50819">
    <property type="entry name" value="INTEIN_ENDONUCLEASE"/>
    <property type="match status" value="1"/>
</dbReference>
<dbReference type="Gene3D" id="1.10.260.40">
    <property type="entry name" value="lambda repressor-like DNA-binding domains"/>
    <property type="match status" value="1"/>
</dbReference>
<keyword evidence="8" id="KW-0067">ATP-binding</keyword>
<dbReference type="PROSITE" id="PS50943">
    <property type="entry name" value="HTH_CROC1"/>
    <property type="match status" value="1"/>
</dbReference>
<dbReference type="InterPro" id="IPR010982">
    <property type="entry name" value="Lambda_DNA-bd_dom_sf"/>
</dbReference>
<dbReference type="FunFam" id="3.40.50.300:FF:002469">
    <property type="entry name" value="Cell division control protein 21"/>
    <property type="match status" value="1"/>
</dbReference>
<dbReference type="SMART" id="SM00305">
    <property type="entry name" value="HintC"/>
    <property type="match status" value="1"/>
</dbReference>
<dbReference type="Gene3D" id="1.10.10.10">
    <property type="entry name" value="Winged helix-like DNA-binding domain superfamily/Winged helix DNA-binding domain"/>
    <property type="match status" value="1"/>
</dbReference>
<dbReference type="GO" id="GO:0042555">
    <property type="term" value="C:MCM complex"/>
    <property type="evidence" value="ECO:0007669"/>
    <property type="project" value="TreeGrafter"/>
</dbReference>
<dbReference type="PRINTS" id="PR00379">
    <property type="entry name" value="INTEIN"/>
</dbReference>
<dbReference type="InterPro" id="IPR001387">
    <property type="entry name" value="Cro/C1-type_HTH"/>
</dbReference>
<evidence type="ECO:0000313" key="15">
    <source>
        <dbReference type="EMBL" id="SFI67881.1"/>
    </source>
</evidence>
<keyword evidence="7" id="KW-0068">Autocatalytic cleavage</keyword>
<dbReference type="InterPro" id="IPR003587">
    <property type="entry name" value="Hint_dom_N"/>
</dbReference>
<dbReference type="InterPro" id="IPR001208">
    <property type="entry name" value="MCM_dom"/>
</dbReference>
<evidence type="ECO:0000256" key="6">
    <source>
        <dbReference type="ARBA" id="ARBA00022806"/>
    </source>
</evidence>
<dbReference type="AlphaFoldDB" id="A0A1I3K5T0"/>